<feature type="active site" description="GMP-histidine intermediate" evidence="18">
    <location>
        <position position="53"/>
    </location>
</feature>
<evidence type="ECO:0000256" key="18">
    <source>
        <dbReference type="PIRSR" id="PIRSR006135-1"/>
    </source>
</evidence>
<comment type="catalytic activity">
    <reaction evidence="3">
        <text>adenosylcob(III)inamide + GTP = adenosylcob(III)inamide phosphate + GDP + H(+)</text>
        <dbReference type="Rhea" id="RHEA:15765"/>
        <dbReference type="ChEBI" id="CHEBI:2480"/>
        <dbReference type="ChEBI" id="CHEBI:15378"/>
        <dbReference type="ChEBI" id="CHEBI:37565"/>
        <dbReference type="ChEBI" id="CHEBI:58189"/>
        <dbReference type="ChEBI" id="CHEBI:58502"/>
        <dbReference type="EC" id="2.7.1.156"/>
    </reaction>
</comment>
<protein>
    <recommendedName>
        <fullName evidence="16">Adenosylcobinamide kinase</fullName>
        <ecNumber evidence="8">2.7.1.156</ecNumber>
        <ecNumber evidence="9">2.7.7.62</ecNumber>
    </recommendedName>
    <alternativeName>
        <fullName evidence="17">Adenosylcobinamide-phosphate guanylyltransferase</fullName>
    </alternativeName>
</protein>
<feature type="binding site" evidence="19">
    <location>
        <position position="87"/>
    </location>
    <ligand>
        <name>GTP</name>
        <dbReference type="ChEBI" id="CHEBI:37565"/>
    </ligand>
</feature>
<evidence type="ECO:0000256" key="5">
    <source>
        <dbReference type="ARBA" id="ARBA00004692"/>
    </source>
</evidence>
<keyword evidence="12 19" id="KW-0547">Nucleotide-binding</keyword>
<dbReference type="EC" id="2.7.7.62" evidence="9"/>
<organism evidence="20 21">
    <name type="scientific">Ferrithrix thermotolerans DSM 19514</name>
    <dbReference type="NCBI Taxonomy" id="1121881"/>
    <lineage>
        <taxon>Bacteria</taxon>
        <taxon>Bacillati</taxon>
        <taxon>Actinomycetota</taxon>
        <taxon>Acidimicrobiia</taxon>
        <taxon>Acidimicrobiales</taxon>
        <taxon>Acidimicrobiaceae</taxon>
        <taxon>Ferrithrix</taxon>
    </lineage>
</organism>
<comment type="function">
    <text evidence="4">Catalyzes ATP-dependent phosphorylation of adenosylcobinamide and addition of GMP to adenosylcobinamide phosphate.</text>
</comment>
<accession>A0A1M4VKJ2</accession>
<sequence>MDAVDLTLVLGGTRSGKSAYAETILARAGGVTYVAPTQLGKDDRELLRRVQRHRERRPDTWHTHEVIDLEELVGFLYQKQRYPVLLDSFGSLVARAMEDWDEEGARAYLLSVIEAIVRSGNSHVVVSEEVGLSLHPLTKVGRDFVDLLGMCNQRIAKSAKDVVLIVAGLPLVLKGSGSFLA</sequence>
<evidence type="ECO:0000256" key="15">
    <source>
        <dbReference type="ARBA" id="ARBA00023134"/>
    </source>
</evidence>
<evidence type="ECO:0000256" key="13">
    <source>
        <dbReference type="ARBA" id="ARBA00022777"/>
    </source>
</evidence>
<dbReference type="OrthoDB" id="9788370at2"/>
<dbReference type="InterPro" id="IPR027417">
    <property type="entry name" value="P-loop_NTPase"/>
</dbReference>
<evidence type="ECO:0000313" key="21">
    <source>
        <dbReference type="Proteomes" id="UP000184295"/>
    </source>
</evidence>
<name>A0A1M4VKJ2_9ACTN</name>
<dbReference type="GO" id="GO:0043752">
    <property type="term" value="F:adenosylcobinamide kinase activity"/>
    <property type="evidence" value="ECO:0007669"/>
    <property type="project" value="UniProtKB-EC"/>
</dbReference>
<evidence type="ECO:0000256" key="12">
    <source>
        <dbReference type="ARBA" id="ARBA00022741"/>
    </source>
</evidence>
<evidence type="ECO:0000256" key="16">
    <source>
        <dbReference type="ARBA" id="ARBA00029570"/>
    </source>
</evidence>
<gene>
    <name evidence="20" type="ORF">SAMN02745225_01351</name>
</gene>
<evidence type="ECO:0000256" key="17">
    <source>
        <dbReference type="ARBA" id="ARBA00030571"/>
    </source>
</evidence>
<dbReference type="PANTHER" id="PTHR34848:SF1">
    <property type="entry name" value="BIFUNCTIONAL ADENOSYLCOBALAMIN BIOSYNTHESIS PROTEIN COBU"/>
    <property type="match status" value="1"/>
</dbReference>
<dbReference type="GO" id="GO:0005525">
    <property type="term" value="F:GTP binding"/>
    <property type="evidence" value="ECO:0007669"/>
    <property type="project" value="UniProtKB-KW"/>
</dbReference>
<dbReference type="Proteomes" id="UP000184295">
    <property type="component" value="Unassembled WGS sequence"/>
</dbReference>
<keyword evidence="14" id="KW-0067">ATP-binding</keyword>
<keyword evidence="20" id="KW-0548">Nucleotidyltransferase</keyword>
<dbReference type="Pfam" id="PF02283">
    <property type="entry name" value="CobU"/>
    <property type="match status" value="1"/>
</dbReference>
<dbReference type="EC" id="2.7.1.156" evidence="8"/>
<feature type="binding site" evidence="19">
    <location>
        <begin position="11"/>
        <end position="18"/>
    </location>
    <ligand>
        <name>GTP</name>
        <dbReference type="ChEBI" id="CHEBI:37565"/>
    </ligand>
</feature>
<proteinExistence type="inferred from homology"/>
<dbReference type="PIRSF" id="PIRSF006135">
    <property type="entry name" value="CobU"/>
    <property type="match status" value="1"/>
</dbReference>
<dbReference type="GO" id="GO:0008820">
    <property type="term" value="F:cobinamide phosphate guanylyltransferase activity"/>
    <property type="evidence" value="ECO:0007669"/>
    <property type="project" value="UniProtKB-EC"/>
</dbReference>
<evidence type="ECO:0000256" key="10">
    <source>
        <dbReference type="ARBA" id="ARBA00022573"/>
    </source>
</evidence>
<dbReference type="STRING" id="1121881.SAMN02745225_01351"/>
<dbReference type="SUPFAM" id="SSF52540">
    <property type="entry name" value="P-loop containing nucleoside triphosphate hydrolases"/>
    <property type="match status" value="1"/>
</dbReference>
<evidence type="ECO:0000256" key="3">
    <source>
        <dbReference type="ARBA" id="ARBA00001522"/>
    </source>
</evidence>
<evidence type="ECO:0000256" key="9">
    <source>
        <dbReference type="ARBA" id="ARBA00012523"/>
    </source>
</evidence>
<comment type="pathway">
    <text evidence="5">Cofactor biosynthesis; adenosylcobalamin biosynthesis; adenosylcobalamin from cob(II)yrinate a,c-diamide: step 6/7.</text>
</comment>
<feature type="binding site" evidence="19">
    <location>
        <position position="65"/>
    </location>
    <ligand>
        <name>GTP</name>
        <dbReference type="ChEBI" id="CHEBI:37565"/>
    </ligand>
</feature>
<evidence type="ECO:0000256" key="1">
    <source>
        <dbReference type="ARBA" id="ARBA00000312"/>
    </source>
</evidence>
<evidence type="ECO:0000313" key="20">
    <source>
        <dbReference type="EMBL" id="SHE69504.1"/>
    </source>
</evidence>
<dbReference type="PANTHER" id="PTHR34848">
    <property type="match status" value="1"/>
</dbReference>
<evidence type="ECO:0000256" key="6">
    <source>
        <dbReference type="ARBA" id="ARBA00005159"/>
    </source>
</evidence>
<reference evidence="21" key="1">
    <citation type="submission" date="2016-11" db="EMBL/GenBank/DDBJ databases">
        <authorList>
            <person name="Varghese N."/>
            <person name="Submissions S."/>
        </authorList>
    </citation>
    <scope>NUCLEOTIDE SEQUENCE [LARGE SCALE GENOMIC DNA]</scope>
    <source>
        <strain evidence="21">DSM 19514</strain>
    </source>
</reference>
<evidence type="ECO:0000256" key="7">
    <source>
        <dbReference type="ARBA" id="ARBA00007490"/>
    </source>
</evidence>
<dbReference type="UniPathway" id="UPA00148">
    <property type="reaction ID" value="UER00236"/>
</dbReference>
<dbReference type="GO" id="GO:0005524">
    <property type="term" value="F:ATP binding"/>
    <property type="evidence" value="ECO:0007669"/>
    <property type="project" value="UniProtKB-KW"/>
</dbReference>
<dbReference type="AlphaFoldDB" id="A0A1M4VKJ2"/>
<dbReference type="InterPro" id="IPR003203">
    <property type="entry name" value="CobU/CobP"/>
</dbReference>
<evidence type="ECO:0000256" key="14">
    <source>
        <dbReference type="ARBA" id="ARBA00022840"/>
    </source>
</evidence>
<dbReference type="EMBL" id="FQUL01000017">
    <property type="protein sequence ID" value="SHE69504.1"/>
    <property type="molecule type" value="Genomic_DNA"/>
</dbReference>
<evidence type="ECO:0000256" key="4">
    <source>
        <dbReference type="ARBA" id="ARBA00003889"/>
    </source>
</evidence>
<evidence type="ECO:0000256" key="11">
    <source>
        <dbReference type="ARBA" id="ARBA00022679"/>
    </source>
</evidence>
<comment type="catalytic activity">
    <reaction evidence="1">
        <text>adenosylcob(III)inamide + ATP = adenosylcob(III)inamide phosphate + ADP + H(+)</text>
        <dbReference type="Rhea" id="RHEA:15769"/>
        <dbReference type="ChEBI" id="CHEBI:2480"/>
        <dbReference type="ChEBI" id="CHEBI:15378"/>
        <dbReference type="ChEBI" id="CHEBI:30616"/>
        <dbReference type="ChEBI" id="CHEBI:58502"/>
        <dbReference type="ChEBI" id="CHEBI:456216"/>
        <dbReference type="EC" id="2.7.1.156"/>
    </reaction>
</comment>
<dbReference type="RefSeq" id="WP_084660273.1">
    <property type="nucleotide sequence ID" value="NZ_FQUL01000017.1"/>
</dbReference>
<evidence type="ECO:0000256" key="2">
    <source>
        <dbReference type="ARBA" id="ARBA00000711"/>
    </source>
</evidence>
<keyword evidence="11 20" id="KW-0808">Transferase</keyword>
<keyword evidence="21" id="KW-1185">Reference proteome</keyword>
<evidence type="ECO:0000256" key="8">
    <source>
        <dbReference type="ARBA" id="ARBA00012016"/>
    </source>
</evidence>
<comment type="similarity">
    <text evidence="7">Belongs to the CobU/CobP family.</text>
</comment>
<dbReference type="GO" id="GO:0009236">
    <property type="term" value="P:cobalamin biosynthetic process"/>
    <property type="evidence" value="ECO:0007669"/>
    <property type="project" value="UniProtKB-UniPathway"/>
</dbReference>
<keyword evidence="13 20" id="KW-0418">Kinase</keyword>
<keyword evidence="15 19" id="KW-0342">GTP-binding</keyword>
<comment type="catalytic activity">
    <reaction evidence="2">
        <text>adenosylcob(III)inamide phosphate + GTP + H(+) = adenosylcob(III)inamide-GDP + diphosphate</text>
        <dbReference type="Rhea" id="RHEA:22712"/>
        <dbReference type="ChEBI" id="CHEBI:15378"/>
        <dbReference type="ChEBI" id="CHEBI:33019"/>
        <dbReference type="ChEBI" id="CHEBI:37565"/>
        <dbReference type="ChEBI" id="CHEBI:58502"/>
        <dbReference type="ChEBI" id="CHEBI:60487"/>
        <dbReference type="EC" id="2.7.7.62"/>
    </reaction>
</comment>
<comment type="pathway">
    <text evidence="6">Cofactor biosynthesis; adenosylcobalamin biosynthesis; adenosylcobalamin from cob(II)yrinate a,c-diamide: step 5/7.</text>
</comment>
<feature type="binding site" evidence="19">
    <location>
        <begin position="54"/>
        <end position="57"/>
    </location>
    <ligand>
        <name>GTP</name>
        <dbReference type="ChEBI" id="CHEBI:37565"/>
    </ligand>
</feature>
<dbReference type="Gene3D" id="3.40.50.300">
    <property type="entry name" value="P-loop containing nucleotide triphosphate hydrolases"/>
    <property type="match status" value="1"/>
</dbReference>
<keyword evidence="10" id="KW-0169">Cobalamin biosynthesis</keyword>
<evidence type="ECO:0000256" key="19">
    <source>
        <dbReference type="PIRSR" id="PIRSR006135-2"/>
    </source>
</evidence>